<dbReference type="AlphaFoldDB" id="A0A392QQ81"/>
<proteinExistence type="predicted"/>
<dbReference type="GO" id="GO:0006508">
    <property type="term" value="P:proteolysis"/>
    <property type="evidence" value="ECO:0007669"/>
    <property type="project" value="UniProtKB-KW"/>
</dbReference>
<feature type="non-terminal residue" evidence="1">
    <location>
        <position position="1"/>
    </location>
</feature>
<dbReference type="EMBL" id="LXQA010147220">
    <property type="protein sequence ID" value="MCI25435.1"/>
    <property type="molecule type" value="Genomic_DNA"/>
</dbReference>
<dbReference type="Gene3D" id="3.40.50.200">
    <property type="entry name" value="Peptidase S8/S53 domain"/>
    <property type="match status" value="1"/>
</dbReference>
<keyword evidence="1" id="KW-0378">Hydrolase</keyword>
<organism evidence="1 2">
    <name type="scientific">Trifolium medium</name>
    <dbReference type="NCBI Taxonomy" id="97028"/>
    <lineage>
        <taxon>Eukaryota</taxon>
        <taxon>Viridiplantae</taxon>
        <taxon>Streptophyta</taxon>
        <taxon>Embryophyta</taxon>
        <taxon>Tracheophyta</taxon>
        <taxon>Spermatophyta</taxon>
        <taxon>Magnoliopsida</taxon>
        <taxon>eudicotyledons</taxon>
        <taxon>Gunneridae</taxon>
        <taxon>Pentapetalae</taxon>
        <taxon>rosids</taxon>
        <taxon>fabids</taxon>
        <taxon>Fabales</taxon>
        <taxon>Fabaceae</taxon>
        <taxon>Papilionoideae</taxon>
        <taxon>50 kb inversion clade</taxon>
        <taxon>NPAAA clade</taxon>
        <taxon>Hologalegina</taxon>
        <taxon>IRL clade</taxon>
        <taxon>Trifolieae</taxon>
        <taxon>Trifolium</taxon>
    </lineage>
</organism>
<accession>A0A392QQ81</accession>
<keyword evidence="1" id="KW-0645">Protease</keyword>
<dbReference type="InterPro" id="IPR036852">
    <property type="entry name" value="Peptidase_S8/S53_dom_sf"/>
</dbReference>
<name>A0A392QQ81_9FABA</name>
<evidence type="ECO:0000313" key="2">
    <source>
        <dbReference type="Proteomes" id="UP000265520"/>
    </source>
</evidence>
<evidence type="ECO:0000313" key="1">
    <source>
        <dbReference type="EMBL" id="MCI25435.1"/>
    </source>
</evidence>
<dbReference type="Proteomes" id="UP000265520">
    <property type="component" value="Unassembled WGS sequence"/>
</dbReference>
<reference evidence="1 2" key="1">
    <citation type="journal article" date="2018" name="Front. Plant Sci.">
        <title>Red Clover (Trifolium pratense) and Zigzag Clover (T. medium) - A Picture of Genomic Similarities and Differences.</title>
        <authorList>
            <person name="Dluhosova J."/>
            <person name="Istvanek J."/>
            <person name="Nedelnik J."/>
            <person name="Repkova J."/>
        </authorList>
    </citation>
    <scope>NUCLEOTIDE SEQUENCE [LARGE SCALE GENOMIC DNA]</scope>
    <source>
        <strain evidence="2">cv. 10/8</strain>
        <tissue evidence="1">Leaf</tissue>
    </source>
</reference>
<dbReference type="GO" id="GO:0004252">
    <property type="term" value="F:serine-type endopeptidase activity"/>
    <property type="evidence" value="ECO:0007669"/>
    <property type="project" value="InterPro"/>
</dbReference>
<comment type="caution">
    <text evidence="1">The sequence shown here is derived from an EMBL/GenBank/DDBJ whole genome shotgun (WGS) entry which is preliminary data.</text>
</comment>
<sequence length="92" mass="9893">ILMQYYNSSLEIDTVSKKVLKFGAVAAICGGLKANYSNTAPKVMYYSARGPDPADSLPRQADILKPNLLAPGNLIWAAWSSLGTDSVEFQGL</sequence>
<dbReference type="SUPFAM" id="SSF52743">
    <property type="entry name" value="Subtilisin-like"/>
    <property type="match status" value="1"/>
</dbReference>
<protein>
    <submittedName>
        <fullName evidence="1">Subtilisin-like protease SDD1-like</fullName>
    </submittedName>
</protein>
<keyword evidence="2" id="KW-1185">Reference proteome</keyword>